<feature type="domain" description="Integrase catalytic" evidence="10">
    <location>
        <begin position="92"/>
        <end position="184"/>
    </location>
</feature>
<evidence type="ECO:0000256" key="1">
    <source>
        <dbReference type="ARBA" id="ARBA00022722"/>
    </source>
</evidence>
<dbReference type="SUPFAM" id="SSF53098">
    <property type="entry name" value="Ribonuclease H-like"/>
    <property type="match status" value="1"/>
</dbReference>
<dbReference type="PANTHER" id="PTHR42648">
    <property type="entry name" value="TRANSPOSASE, PUTATIVE-RELATED"/>
    <property type="match status" value="1"/>
</dbReference>
<dbReference type="GO" id="GO:0004519">
    <property type="term" value="F:endonuclease activity"/>
    <property type="evidence" value="ECO:0007669"/>
    <property type="project" value="UniProtKB-KW"/>
</dbReference>
<evidence type="ECO:0000256" key="6">
    <source>
        <dbReference type="ARBA" id="ARBA00022908"/>
    </source>
</evidence>
<dbReference type="Gene3D" id="3.30.420.10">
    <property type="entry name" value="Ribonuclease H-like superfamily/Ribonuclease H"/>
    <property type="match status" value="1"/>
</dbReference>
<keyword evidence="12" id="KW-1185">Reference proteome</keyword>
<evidence type="ECO:0000256" key="7">
    <source>
        <dbReference type="ARBA" id="ARBA00022918"/>
    </source>
</evidence>
<dbReference type="GO" id="GO:0003964">
    <property type="term" value="F:RNA-directed DNA polymerase activity"/>
    <property type="evidence" value="ECO:0007669"/>
    <property type="project" value="UniProtKB-KW"/>
</dbReference>
<dbReference type="InterPro" id="IPR001584">
    <property type="entry name" value="Integrase_cat-core"/>
</dbReference>
<evidence type="ECO:0000256" key="8">
    <source>
        <dbReference type="ARBA" id="ARBA00022932"/>
    </source>
</evidence>
<dbReference type="AlphaFoldDB" id="A0AAW1JZN0"/>
<dbReference type="InterPro" id="IPR057670">
    <property type="entry name" value="SH3_retrovirus"/>
</dbReference>
<keyword evidence="2" id="KW-0479">Metal-binding</keyword>
<keyword evidence="9" id="KW-0233">DNA recombination</keyword>
<dbReference type="PROSITE" id="PS50994">
    <property type="entry name" value="INTEGRASE"/>
    <property type="match status" value="1"/>
</dbReference>
<keyword evidence="5" id="KW-0460">Magnesium</keyword>
<sequence length="485" mass="55332">MKKPPPIVSRILSYQNREENVFVVENLDTIKRIVVNLLPMDNKDMVKSIKVGHVVVPINEEAGATTEVLQKRHPVNQGKHKSTGTLSSHKCDNGKEYLNASIYKFTRKKGIRINPCPPYVHELNGVAERYNRSIMDMSRCLLAEVKVNQMYWPKVVKAAAYLKNHSLANTIERKTPYDIFFNEKPSVKYLRLYGSRVFSAKLGTSKWDNKAKLGVILGYSDVGYRILLNNRVIDARHVDIVEDDIRCIGFEDNEKVNDSKSEMNQNTINESTNSAQNGEIEMIPIQNSENDDSTNVRHSSRIVQPNSRYYNKDFVTDVNYCNAMVPNTFEEAIQIDADWAGDTVDRKSTSGYIIRLFGNTIYWKLSKQNSVTKSSTFAEYVALSEAVTDINFIYEMLKGTFNLKIERPIKIYEDNSGALIIAKNGNFSKNSKYIEVQYHFVSENCNKGNIGVIKIKYENNIADILTKALGKAKVIKFREMLKLKE</sequence>
<dbReference type="GO" id="GO:0003676">
    <property type="term" value="F:nucleic acid binding"/>
    <property type="evidence" value="ECO:0007669"/>
    <property type="project" value="InterPro"/>
</dbReference>
<protein>
    <recommendedName>
        <fullName evidence="10">Integrase catalytic domain-containing protein</fullName>
    </recommendedName>
</protein>
<dbReference type="Proteomes" id="UP001458880">
    <property type="component" value="Unassembled WGS sequence"/>
</dbReference>
<evidence type="ECO:0000256" key="4">
    <source>
        <dbReference type="ARBA" id="ARBA00022801"/>
    </source>
</evidence>
<keyword evidence="6" id="KW-0229">DNA integration</keyword>
<accession>A0AAW1JZN0</accession>
<evidence type="ECO:0000313" key="11">
    <source>
        <dbReference type="EMBL" id="KAK9709792.1"/>
    </source>
</evidence>
<evidence type="ECO:0000256" key="9">
    <source>
        <dbReference type="ARBA" id="ARBA00023172"/>
    </source>
</evidence>
<dbReference type="GO" id="GO:0006310">
    <property type="term" value="P:DNA recombination"/>
    <property type="evidence" value="ECO:0007669"/>
    <property type="project" value="UniProtKB-KW"/>
</dbReference>
<keyword evidence="1" id="KW-0540">Nuclease</keyword>
<dbReference type="GO" id="GO:0016787">
    <property type="term" value="F:hydrolase activity"/>
    <property type="evidence" value="ECO:0007669"/>
    <property type="project" value="UniProtKB-KW"/>
</dbReference>
<dbReference type="CDD" id="cd09272">
    <property type="entry name" value="RNase_HI_RT_Ty1"/>
    <property type="match status" value="1"/>
</dbReference>
<dbReference type="InterPro" id="IPR036397">
    <property type="entry name" value="RNaseH_sf"/>
</dbReference>
<keyword evidence="8" id="KW-0239">DNA-directed DNA polymerase</keyword>
<keyword evidence="8" id="KW-0548">Nucleotidyltransferase</keyword>
<keyword evidence="7" id="KW-0695">RNA-directed DNA polymerase</keyword>
<name>A0AAW1JZN0_POPJA</name>
<evidence type="ECO:0000313" key="12">
    <source>
        <dbReference type="Proteomes" id="UP001458880"/>
    </source>
</evidence>
<dbReference type="GO" id="GO:0003887">
    <property type="term" value="F:DNA-directed DNA polymerase activity"/>
    <property type="evidence" value="ECO:0007669"/>
    <property type="project" value="UniProtKB-KW"/>
</dbReference>
<evidence type="ECO:0000256" key="3">
    <source>
        <dbReference type="ARBA" id="ARBA00022759"/>
    </source>
</evidence>
<reference evidence="11 12" key="1">
    <citation type="journal article" date="2024" name="BMC Genomics">
        <title>De novo assembly and annotation of Popillia japonica's genome with initial clues to its potential as an invasive pest.</title>
        <authorList>
            <person name="Cucini C."/>
            <person name="Boschi S."/>
            <person name="Funari R."/>
            <person name="Cardaioli E."/>
            <person name="Iannotti N."/>
            <person name="Marturano G."/>
            <person name="Paoli F."/>
            <person name="Bruttini M."/>
            <person name="Carapelli A."/>
            <person name="Frati F."/>
            <person name="Nardi F."/>
        </authorList>
    </citation>
    <scope>NUCLEOTIDE SEQUENCE [LARGE SCALE GENOMIC DNA]</scope>
    <source>
        <strain evidence="11">DMR45628</strain>
    </source>
</reference>
<proteinExistence type="predicted"/>
<dbReference type="EMBL" id="JASPKY010000302">
    <property type="protein sequence ID" value="KAK9709792.1"/>
    <property type="molecule type" value="Genomic_DNA"/>
</dbReference>
<comment type="caution">
    <text evidence="11">The sequence shown here is derived from an EMBL/GenBank/DDBJ whole genome shotgun (WGS) entry which is preliminary data.</text>
</comment>
<dbReference type="InterPro" id="IPR039537">
    <property type="entry name" value="Retrotran_Ty1/copia-like"/>
</dbReference>
<dbReference type="InterPro" id="IPR012337">
    <property type="entry name" value="RNaseH-like_sf"/>
</dbReference>
<evidence type="ECO:0000256" key="5">
    <source>
        <dbReference type="ARBA" id="ARBA00022842"/>
    </source>
</evidence>
<dbReference type="Pfam" id="PF25597">
    <property type="entry name" value="SH3_retrovirus"/>
    <property type="match status" value="1"/>
</dbReference>
<gene>
    <name evidence="11" type="ORF">QE152_g26409</name>
</gene>
<keyword evidence="8" id="KW-0808">Transferase</keyword>
<keyword evidence="3" id="KW-0255">Endonuclease</keyword>
<organism evidence="11 12">
    <name type="scientific">Popillia japonica</name>
    <name type="common">Japanese beetle</name>
    <dbReference type="NCBI Taxonomy" id="7064"/>
    <lineage>
        <taxon>Eukaryota</taxon>
        <taxon>Metazoa</taxon>
        <taxon>Ecdysozoa</taxon>
        <taxon>Arthropoda</taxon>
        <taxon>Hexapoda</taxon>
        <taxon>Insecta</taxon>
        <taxon>Pterygota</taxon>
        <taxon>Neoptera</taxon>
        <taxon>Endopterygota</taxon>
        <taxon>Coleoptera</taxon>
        <taxon>Polyphaga</taxon>
        <taxon>Scarabaeiformia</taxon>
        <taxon>Scarabaeidae</taxon>
        <taxon>Rutelinae</taxon>
        <taxon>Popillia</taxon>
    </lineage>
</organism>
<dbReference type="PANTHER" id="PTHR42648:SF11">
    <property type="entry name" value="TRANSPOSON TY4-P GAG-POL POLYPROTEIN"/>
    <property type="match status" value="1"/>
</dbReference>
<dbReference type="GO" id="GO:0015074">
    <property type="term" value="P:DNA integration"/>
    <property type="evidence" value="ECO:0007669"/>
    <property type="project" value="UniProtKB-KW"/>
</dbReference>
<keyword evidence="4" id="KW-0378">Hydrolase</keyword>
<evidence type="ECO:0000259" key="10">
    <source>
        <dbReference type="PROSITE" id="PS50994"/>
    </source>
</evidence>
<dbReference type="GO" id="GO:0046872">
    <property type="term" value="F:metal ion binding"/>
    <property type="evidence" value="ECO:0007669"/>
    <property type="project" value="UniProtKB-KW"/>
</dbReference>
<evidence type="ECO:0000256" key="2">
    <source>
        <dbReference type="ARBA" id="ARBA00022723"/>
    </source>
</evidence>